<dbReference type="GO" id="GO:0015833">
    <property type="term" value="P:peptide transport"/>
    <property type="evidence" value="ECO:0007669"/>
    <property type="project" value="TreeGrafter"/>
</dbReference>
<dbReference type="InterPro" id="IPR000914">
    <property type="entry name" value="SBP_5_dom"/>
</dbReference>
<dbReference type="AlphaFoldDB" id="U2DZQ3"/>
<evidence type="ECO:0000313" key="4">
    <source>
        <dbReference type="Proteomes" id="UP000003861"/>
    </source>
</evidence>
<dbReference type="Pfam" id="PF00496">
    <property type="entry name" value="SBP_bac_5"/>
    <property type="match status" value="1"/>
</dbReference>
<dbReference type="PANTHER" id="PTHR30290">
    <property type="entry name" value="PERIPLASMIC BINDING COMPONENT OF ABC TRANSPORTER"/>
    <property type="match status" value="1"/>
</dbReference>
<dbReference type="GeneID" id="23797610"/>
<dbReference type="InterPro" id="IPR039424">
    <property type="entry name" value="SBP_5"/>
</dbReference>
<accession>U2DZQ3</accession>
<comment type="caution">
    <text evidence="3">The sequence shown here is derived from an EMBL/GenBank/DDBJ whole genome shotgun (WGS) entry which is preliminary data.</text>
</comment>
<evidence type="ECO:0000259" key="2">
    <source>
        <dbReference type="Pfam" id="PF00496"/>
    </source>
</evidence>
<proteinExistence type="predicted"/>
<dbReference type="Proteomes" id="UP000003861">
    <property type="component" value="Unassembled WGS sequence"/>
</dbReference>
<evidence type="ECO:0000313" key="3">
    <source>
        <dbReference type="EMBL" id="ERJ05603.1"/>
    </source>
</evidence>
<dbReference type="SUPFAM" id="SSF53850">
    <property type="entry name" value="Periplasmic binding protein-like II"/>
    <property type="match status" value="1"/>
</dbReference>
<organism evidence="3 4">
    <name type="scientific">Halorhabdus tiamatea SARL4B</name>
    <dbReference type="NCBI Taxonomy" id="1033806"/>
    <lineage>
        <taxon>Archaea</taxon>
        <taxon>Methanobacteriati</taxon>
        <taxon>Methanobacteriota</taxon>
        <taxon>Stenosarchaea group</taxon>
        <taxon>Halobacteria</taxon>
        <taxon>Halobacteriales</taxon>
        <taxon>Haloarculaceae</taxon>
        <taxon>Halorhabdus</taxon>
    </lineage>
</organism>
<feature type="domain" description="Solute-binding protein family 5" evidence="2">
    <location>
        <begin position="131"/>
        <end position="509"/>
    </location>
</feature>
<reference evidence="3 4" key="1">
    <citation type="journal article" date="2011" name="J. Bacteriol.">
        <title>Genome sequence of Halorhabdus tiamatea, the first archaeon isolated from a deep-sea anoxic brine lake.</title>
        <authorList>
            <person name="Antunes A."/>
            <person name="Alam I."/>
            <person name="Bajic V.B."/>
            <person name="Stingl U."/>
        </authorList>
    </citation>
    <scope>NUCLEOTIDE SEQUENCE [LARGE SCALE GENOMIC DNA]</scope>
    <source>
        <strain evidence="3 4">SARL4B</strain>
    </source>
</reference>
<feature type="compositionally biased region" description="Polar residues" evidence="1">
    <location>
        <begin position="68"/>
        <end position="81"/>
    </location>
</feature>
<name>U2DZQ3_9EURY</name>
<sequence length="625" mass="71304">MASNTDASDQARQSIHRREILRRAGMLGAGGSIVSVAGCAGDETDTPGSGNGQDGTTSTDEFAPADNSFANATTDNPTNWQHNTFNFTTPYMHQMQVDRLQRWNISTGEFTEYAMSIDEYERSNERAVLEVRDGLTWHNGDPGDPVSAEDLQAFFVCNEIANETVAGLYDSTGIEILDDRRLELPLSGKVNERIFRQSMNNWDLDTPYRRYGDFVERYLDASDDEEINSVRSDLRSAEFEEPHGNGPFKFVEKTSSRYRMERYDHHPDAENINFQYWDVNKVSTDTNSVVLNMFPDGDVDMIRNYNAPPTVWEQRDDDHLNTQLPALWGQALTFNCEHDDYGSVRVRQAIAELIDRDLVARNYGQWGQPVQAPSGIVGNIAGDNSPSERWKDWVTEEGAEALHRYDDPERGRRLLREEGYEKVDGQWKRSDGSQLSIDIKVPADYSDWQPIFDTVVNILDEEGISANKNLIDSTSYYPDHYLEGNYVAASTGWTLGRDNPFYTFGQWFRPLADRVYKMNFGPEDVVAPPFGEPDGELQEWDVQELFANVRTAEGDELYEAVEQFAWVANQFVPMLPLIEINDVTWQTADDWDWPDPDDEAWQAKWPQWWLPRQGLMGAKDDDEAA</sequence>
<reference evidence="3 4" key="2">
    <citation type="journal article" date="2013" name="PLoS ONE">
        <title>INDIGO - INtegrated Data Warehouse of MIcrobial GenOmes with Examples from the Red Sea Extremophiles.</title>
        <authorList>
            <person name="Alam I."/>
            <person name="Antunes A."/>
            <person name="Kamau A.A."/>
            <person name="Ba Alawi W."/>
            <person name="Kalkatawi M."/>
            <person name="Stingl U."/>
            <person name="Bajic V.B."/>
        </authorList>
    </citation>
    <scope>NUCLEOTIDE SEQUENCE [LARGE SCALE GENOMIC DNA]</scope>
    <source>
        <strain evidence="3 4">SARL4B</strain>
    </source>
</reference>
<feature type="region of interest" description="Disordered" evidence="1">
    <location>
        <begin position="38"/>
        <end position="81"/>
    </location>
</feature>
<dbReference type="eggNOG" id="arCOG01534">
    <property type="taxonomic scope" value="Archaea"/>
</dbReference>
<dbReference type="EMBL" id="AFNT02000029">
    <property type="protein sequence ID" value="ERJ05603.1"/>
    <property type="molecule type" value="Genomic_DNA"/>
</dbReference>
<dbReference type="Gene3D" id="3.40.190.10">
    <property type="entry name" value="Periplasmic binding protein-like II"/>
    <property type="match status" value="1"/>
</dbReference>
<gene>
    <name evidence="3" type="primary">oppA</name>
    <name evidence="3" type="ORF">HLRTI_002413</name>
</gene>
<dbReference type="GO" id="GO:1904680">
    <property type="term" value="F:peptide transmembrane transporter activity"/>
    <property type="evidence" value="ECO:0007669"/>
    <property type="project" value="TreeGrafter"/>
</dbReference>
<dbReference type="RefSeq" id="WP_021029607.1">
    <property type="nucleotide sequence ID" value="NC_021913.1"/>
</dbReference>
<evidence type="ECO:0000256" key="1">
    <source>
        <dbReference type="SAM" id="MobiDB-lite"/>
    </source>
</evidence>
<protein>
    <submittedName>
        <fullName evidence="3">Oligopeptide ABC transporter oligopeptide-binding protein</fullName>
    </submittedName>
</protein>
<dbReference type="Gene3D" id="3.10.105.10">
    <property type="entry name" value="Dipeptide-binding Protein, Domain 3"/>
    <property type="match status" value="1"/>
</dbReference>